<feature type="transmembrane region" description="Helical" evidence="8">
    <location>
        <begin position="217"/>
        <end position="241"/>
    </location>
</feature>
<name>A0A183V3T7_TOXCA</name>
<dbReference type="InterPro" id="IPR047831">
    <property type="entry name" value="GPR180/TMEM145"/>
</dbReference>
<evidence type="ECO:0000256" key="4">
    <source>
        <dbReference type="ARBA" id="ARBA00022989"/>
    </source>
</evidence>
<feature type="domain" description="GPR180/TMEM145 transmembrane" evidence="10">
    <location>
        <begin position="170"/>
        <end position="309"/>
    </location>
</feature>
<keyword evidence="5 8" id="KW-0472">Membrane</keyword>
<feature type="transmembrane region" description="Helical" evidence="8">
    <location>
        <begin position="293"/>
        <end position="316"/>
    </location>
</feature>
<feature type="transmembrane region" description="Helical" evidence="8">
    <location>
        <begin position="253"/>
        <end position="273"/>
    </location>
</feature>
<dbReference type="Pfam" id="PF10228">
    <property type="entry name" value="HPF1"/>
    <property type="match status" value="1"/>
</dbReference>
<dbReference type="InterPro" id="IPR053880">
    <property type="entry name" value="GPR180-like_N"/>
</dbReference>
<evidence type="ECO:0000256" key="9">
    <source>
        <dbReference type="SAM" id="SignalP"/>
    </source>
</evidence>
<reference evidence="13 14" key="2">
    <citation type="submission" date="2018-11" db="EMBL/GenBank/DDBJ databases">
        <authorList>
            <consortium name="Pathogen Informatics"/>
        </authorList>
    </citation>
    <scope>NUCLEOTIDE SEQUENCE [LARGE SCALE GENOMIC DNA]</scope>
</reference>
<feature type="compositionally biased region" description="Polar residues" evidence="7">
    <location>
        <begin position="460"/>
        <end position="470"/>
    </location>
</feature>
<dbReference type="EMBL" id="UYWY01022840">
    <property type="protein sequence ID" value="VDM46728.1"/>
    <property type="molecule type" value="Genomic_DNA"/>
</dbReference>
<feature type="signal peptide" evidence="9">
    <location>
        <begin position="1"/>
        <end position="19"/>
    </location>
</feature>
<feature type="transmembrane region" description="Helical" evidence="8">
    <location>
        <begin position="183"/>
        <end position="205"/>
    </location>
</feature>
<dbReference type="Proteomes" id="UP000050794">
    <property type="component" value="Unassembled WGS sequence"/>
</dbReference>
<evidence type="ECO:0000259" key="10">
    <source>
        <dbReference type="Pfam" id="PF10192"/>
    </source>
</evidence>
<evidence type="ECO:0000313" key="14">
    <source>
        <dbReference type="Proteomes" id="UP000050794"/>
    </source>
</evidence>
<dbReference type="Pfam" id="PF21892">
    <property type="entry name" value="TMEM145_N"/>
    <property type="match status" value="1"/>
</dbReference>
<dbReference type="GO" id="GO:0016020">
    <property type="term" value="C:membrane"/>
    <property type="evidence" value="ECO:0007669"/>
    <property type="project" value="UniProtKB-SubCell"/>
</dbReference>
<evidence type="ECO:0000256" key="8">
    <source>
        <dbReference type="SAM" id="Phobius"/>
    </source>
</evidence>
<evidence type="ECO:0000256" key="1">
    <source>
        <dbReference type="ARBA" id="ARBA00004141"/>
    </source>
</evidence>
<gene>
    <name evidence="13" type="ORF">TCNE_LOCUS15407</name>
</gene>
<evidence type="ECO:0000313" key="15">
    <source>
        <dbReference type="WBParaSite" id="TCNE_0001540801-mRNA-1"/>
    </source>
</evidence>
<evidence type="ECO:0000259" key="11">
    <source>
        <dbReference type="Pfam" id="PF10283"/>
    </source>
</evidence>
<reference evidence="15" key="1">
    <citation type="submission" date="2016-06" db="UniProtKB">
        <authorList>
            <consortium name="WormBaseParasite"/>
        </authorList>
    </citation>
    <scope>IDENTIFICATION</scope>
</reference>
<protein>
    <submittedName>
        <fullName evidence="15">Transmembrane protein</fullName>
    </submittedName>
</protein>
<feature type="region of interest" description="Disordered" evidence="7">
    <location>
        <begin position="455"/>
        <end position="491"/>
    </location>
</feature>
<dbReference type="GO" id="GO:0042393">
    <property type="term" value="F:histone binding"/>
    <property type="evidence" value="ECO:0007669"/>
    <property type="project" value="InterPro"/>
</dbReference>
<feature type="domain" description="GPR180-like N-terminal" evidence="12">
    <location>
        <begin position="24"/>
        <end position="146"/>
    </location>
</feature>
<dbReference type="InterPro" id="IPR019361">
    <property type="entry name" value="HPF1"/>
</dbReference>
<sequence>MKLLLIALVLCTSSKRGDCKKNYGLLISDQNWEYIDRFCFVSEIGNLHYDFTYPVAYQVESLYLYYDTESQWNAVYGKNLTCQEKEDILDPSNNQQIRLTSYESFTDRLTACRIFKRNEEDCSQRSRWWFLALGNCNSTIGLYLEYDITMTNGDPSEIWFYQLSADEFCVLRSRHLFHQTFKLYLQSIVFECFSLFFMCAAYGRYAQDGIGMPFLKLLGQIFRAASTISFLFLLLLLAKGYTITRGRLSNAGAWKMAILISLFIVTYLAMFIWQIRVFDPARITYLSESVPGYIIVGLRVIAWIWFWMGPISVMIANFLLDNWVREEVVNLVDCLVVSYGYIVFMVLTWPSSANANFPYHVRTAQIGDASSPANDANYPQNAYEVRYTPNHETPTRAGITEETICSNGNERRSSSVVRRFALRLQMATPLPKCKFGARCYRRKYKKHMEEYSHDGIVFPNDSNSVDNTSDQTKRGAAENNEPQPLKRPKIDISEGKLKEDIEAKFLVAFPSEFFRFWKDVQAIANDNAVSDTCKALISANNLRLVGVFDYMAGNIGEVADGEANVYLTKDRFPTDLPQMQTIAIYDGGRFAYWRDRPSEEEALLVHMKSTDEHFPKVEIVGSRDPTHMIAFLKVCHAEQSSADELLAKLTHPESANETNDTRYDPEGFIEKYNAKVKGLKEKRHELANGNPSHGLGIVISDTYIYRPGYDELKPMLEEIAMEKEPTLERDLKMGFVVDAVDCAKEGLAHKMNIGIALEYGQELFMSNYAEFDALARSMLDAAYGALKLDNFQQILNAHMEVRREAQHSHRGDN</sequence>
<dbReference type="GO" id="GO:0007186">
    <property type="term" value="P:G protein-coupled receptor signaling pathway"/>
    <property type="evidence" value="ECO:0007669"/>
    <property type="project" value="InterPro"/>
</dbReference>
<dbReference type="PANTHER" id="PTHR23252">
    <property type="entry name" value="INTIMAL THICKNESS RECEPTOR-RELATED"/>
    <property type="match status" value="1"/>
</dbReference>
<feature type="transmembrane region" description="Helical" evidence="8">
    <location>
        <begin position="328"/>
        <end position="349"/>
    </location>
</feature>
<dbReference type="Pfam" id="PF10192">
    <property type="entry name" value="GPR180-TMEM145_TM"/>
    <property type="match status" value="1"/>
</dbReference>
<keyword evidence="6" id="KW-0325">Glycoprotein</keyword>
<evidence type="ECO:0000256" key="3">
    <source>
        <dbReference type="ARBA" id="ARBA00022692"/>
    </source>
</evidence>
<dbReference type="AlphaFoldDB" id="A0A183V3T7"/>
<comment type="subcellular location">
    <subcellularLocation>
        <location evidence="1">Membrane</location>
        <topology evidence="1">Multi-pass membrane protein</topology>
    </subcellularLocation>
</comment>
<dbReference type="GO" id="GO:0019236">
    <property type="term" value="P:response to pheromone"/>
    <property type="evidence" value="ECO:0007669"/>
    <property type="project" value="InterPro"/>
</dbReference>
<evidence type="ECO:0000256" key="5">
    <source>
        <dbReference type="ARBA" id="ARBA00023136"/>
    </source>
</evidence>
<dbReference type="PANTHER" id="PTHR23252:SF24">
    <property type="entry name" value="TRANSMEMBRANE PROTEIN 145"/>
    <property type="match status" value="1"/>
</dbReference>
<evidence type="ECO:0000313" key="13">
    <source>
        <dbReference type="EMBL" id="VDM46728.1"/>
    </source>
</evidence>
<proteinExistence type="inferred from homology"/>
<dbReference type="InterPro" id="IPR019336">
    <property type="entry name" value="GPR180/TMEM145_TM"/>
</dbReference>
<feature type="chain" id="PRO_5044553623" evidence="9">
    <location>
        <begin position="20"/>
        <end position="813"/>
    </location>
</feature>
<evidence type="ECO:0000256" key="7">
    <source>
        <dbReference type="SAM" id="MobiDB-lite"/>
    </source>
</evidence>
<evidence type="ECO:0000256" key="6">
    <source>
        <dbReference type="ARBA" id="ARBA00023180"/>
    </source>
</evidence>
<evidence type="ECO:0000259" key="12">
    <source>
        <dbReference type="Pfam" id="PF21892"/>
    </source>
</evidence>
<keyword evidence="14" id="KW-1185">Reference proteome</keyword>
<dbReference type="InterPro" id="IPR019406">
    <property type="entry name" value="APLF_PBZ"/>
</dbReference>
<dbReference type="WBParaSite" id="TCNE_0001540801-mRNA-1">
    <property type="protein sequence ID" value="TCNE_0001540801-mRNA-1"/>
    <property type="gene ID" value="TCNE_0001540801"/>
</dbReference>
<comment type="similarity">
    <text evidence="2">Belongs to the HPF1 family.</text>
</comment>
<dbReference type="Pfam" id="PF10283">
    <property type="entry name" value="zf-CCHH"/>
    <property type="match status" value="1"/>
</dbReference>
<evidence type="ECO:0000256" key="2">
    <source>
        <dbReference type="ARBA" id="ARBA00010803"/>
    </source>
</evidence>
<keyword evidence="3 8" id="KW-0812">Transmembrane</keyword>
<keyword evidence="9" id="KW-0732">Signal</keyword>
<accession>A0A183V3T7</accession>
<keyword evidence="4 8" id="KW-1133">Transmembrane helix</keyword>
<dbReference type="GO" id="GO:0006974">
    <property type="term" value="P:DNA damage response"/>
    <property type="evidence" value="ECO:0007669"/>
    <property type="project" value="InterPro"/>
</dbReference>
<feature type="domain" description="PBZ-type" evidence="11">
    <location>
        <begin position="431"/>
        <end position="453"/>
    </location>
</feature>
<organism evidence="14 15">
    <name type="scientific">Toxocara canis</name>
    <name type="common">Canine roundworm</name>
    <dbReference type="NCBI Taxonomy" id="6265"/>
    <lineage>
        <taxon>Eukaryota</taxon>
        <taxon>Metazoa</taxon>
        <taxon>Ecdysozoa</taxon>
        <taxon>Nematoda</taxon>
        <taxon>Chromadorea</taxon>
        <taxon>Rhabditida</taxon>
        <taxon>Spirurina</taxon>
        <taxon>Ascaridomorpha</taxon>
        <taxon>Ascaridoidea</taxon>
        <taxon>Toxocaridae</taxon>
        <taxon>Toxocara</taxon>
    </lineage>
</organism>